<evidence type="ECO:0000256" key="1">
    <source>
        <dbReference type="ARBA" id="ARBA00022723"/>
    </source>
</evidence>
<sequence>MPQGKLQVVLVSAKGLENTDFLCNMDPYVLLTCRTQEQKSSVASGKGSEPEWNEDFIFNISEGASELALKIMDSDTGSQDDFVGEVAIPLEPVFIERNIPLTAYTVVKDGEYRGEIKLGLTFTPELTKMQELELVQNRNVKAGILKLKNLLEGGSSLHTLIRQATYSFQP</sequence>
<dbReference type="GO" id="GO:0046872">
    <property type="term" value="F:metal ion binding"/>
    <property type="evidence" value="ECO:0007669"/>
    <property type="project" value="UniProtKB-KW"/>
</dbReference>
<keyword evidence="1" id="KW-0479">Metal-binding</keyword>
<evidence type="ECO:0000313" key="4">
    <source>
        <dbReference type="EMBL" id="MBA0768774.1"/>
    </source>
</evidence>
<gene>
    <name evidence="4" type="ORF">Gotri_017554</name>
</gene>
<dbReference type="PANTHER" id="PTHR46502:SF2">
    <property type="entry name" value="16 KDA PHLOEM PROTEIN 2"/>
    <property type="match status" value="1"/>
</dbReference>
<keyword evidence="5" id="KW-1185">Reference proteome</keyword>
<comment type="caution">
    <text evidence="4">The sequence shown here is derived from an EMBL/GenBank/DDBJ whole genome shotgun (WGS) entry which is preliminary data.</text>
</comment>
<feature type="domain" description="C2" evidence="3">
    <location>
        <begin position="1"/>
        <end position="103"/>
    </location>
</feature>
<protein>
    <recommendedName>
        <fullName evidence="3">C2 domain-containing protein</fullName>
    </recommendedName>
</protein>
<dbReference type="PANTHER" id="PTHR46502">
    <property type="entry name" value="C2 DOMAIN-CONTAINING"/>
    <property type="match status" value="1"/>
</dbReference>
<dbReference type="AlphaFoldDB" id="A0A7J9E7M9"/>
<name>A0A7J9E7M9_9ROSI</name>
<accession>A0A7J9E7M9</accession>
<reference evidence="4 5" key="1">
    <citation type="journal article" date="2019" name="Genome Biol. Evol.">
        <title>Insights into the evolution of the New World diploid cottons (Gossypium, subgenus Houzingenia) based on genome sequencing.</title>
        <authorList>
            <person name="Grover C.E."/>
            <person name="Arick M.A. 2nd"/>
            <person name="Thrash A."/>
            <person name="Conover J.L."/>
            <person name="Sanders W.S."/>
            <person name="Peterson D.G."/>
            <person name="Frelichowski J.E."/>
            <person name="Scheffler J.A."/>
            <person name="Scheffler B.E."/>
            <person name="Wendel J.F."/>
        </authorList>
    </citation>
    <scope>NUCLEOTIDE SEQUENCE [LARGE SCALE GENOMIC DNA]</scope>
    <source>
        <strain evidence="4">8</strain>
        <tissue evidence="4">Leaf</tissue>
    </source>
</reference>
<evidence type="ECO:0000313" key="5">
    <source>
        <dbReference type="Proteomes" id="UP000593568"/>
    </source>
</evidence>
<dbReference type="SMART" id="SM00239">
    <property type="entry name" value="C2"/>
    <property type="match status" value="1"/>
</dbReference>
<dbReference type="Proteomes" id="UP000593568">
    <property type="component" value="Unassembled WGS sequence"/>
</dbReference>
<evidence type="ECO:0000259" key="3">
    <source>
        <dbReference type="PROSITE" id="PS50004"/>
    </source>
</evidence>
<dbReference type="EMBL" id="JABEZW010000007">
    <property type="protein sequence ID" value="MBA0768774.1"/>
    <property type="molecule type" value="Genomic_DNA"/>
</dbReference>
<dbReference type="InterPro" id="IPR035892">
    <property type="entry name" value="C2_domain_sf"/>
</dbReference>
<keyword evidence="2" id="KW-0106">Calcium</keyword>
<dbReference type="InterPro" id="IPR000008">
    <property type="entry name" value="C2_dom"/>
</dbReference>
<evidence type="ECO:0000256" key="2">
    <source>
        <dbReference type="ARBA" id="ARBA00022837"/>
    </source>
</evidence>
<dbReference type="Pfam" id="PF00168">
    <property type="entry name" value="C2"/>
    <property type="match status" value="1"/>
</dbReference>
<dbReference type="SUPFAM" id="SSF49562">
    <property type="entry name" value="C2 domain (Calcium/lipid-binding domain, CaLB)"/>
    <property type="match status" value="1"/>
</dbReference>
<dbReference type="Gene3D" id="2.60.40.150">
    <property type="entry name" value="C2 domain"/>
    <property type="match status" value="1"/>
</dbReference>
<proteinExistence type="predicted"/>
<organism evidence="4 5">
    <name type="scientific">Gossypium trilobum</name>
    <dbReference type="NCBI Taxonomy" id="34281"/>
    <lineage>
        <taxon>Eukaryota</taxon>
        <taxon>Viridiplantae</taxon>
        <taxon>Streptophyta</taxon>
        <taxon>Embryophyta</taxon>
        <taxon>Tracheophyta</taxon>
        <taxon>Spermatophyta</taxon>
        <taxon>Magnoliopsida</taxon>
        <taxon>eudicotyledons</taxon>
        <taxon>Gunneridae</taxon>
        <taxon>Pentapetalae</taxon>
        <taxon>rosids</taxon>
        <taxon>malvids</taxon>
        <taxon>Malvales</taxon>
        <taxon>Malvaceae</taxon>
        <taxon>Malvoideae</taxon>
        <taxon>Gossypium</taxon>
    </lineage>
</organism>
<dbReference type="PROSITE" id="PS50004">
    <property type="entry name" value="C2"/>
    <property type="match status" value="1"/>
</dbReference>